<dbReference type="InterPro" id="IPR002825">
    <property type="entry name" value="Pept_S49_ser-pept_pro"/>
</dbReference>
<dbReference type="InterPro" id="IPR029045">
    <property type="entry name" value="ClpP/crotonase-like_dom_sf"/>
</dbReference>
<comment type="caution">
    <text evidence="1">The sequence shown here is derived from an EMBL/GenBank/DDBJ whole genome shotgun (WGS) entry which is preliminary data.</text>
</comment>
<sequence length="310" mass="34388">MPAWDELLTKVNELGSDTSGAWMQEQLTSSLRQIGVLRGDRNVILYASAFLQKPDIPGTYLMITNEDLNGLMSVIYKMDCSKGVTLVLHTPGGVTVAAETMVSYIRSKFSDVEVIIPTFAMSAGTMLCLSADRIVMGRQSQLGPIDPQMSVGGGRSMSARAVTEQFERAKAEILQDVATAHVWAPIMQSHGPALLQEAQNALDYSERMVAHWLTTWMFRDFEDPDAAGKATAKHFNDATEHKSHGRRIDRDEARLQKLVVEDLEDNQALQEQVLTAYHLMTIVFTQTPAVKLIWSDAGRLWQKGWSGSES</sequence>
<dbReference type="PANTHER" id="PTHR35984:SF1">
    <property type="entry name" value="PERIPLASMIC SERINE PROTEASE"/>
    <property type="match status" value="1"/>
</dbReference>
<evidence type="ECO:0000313" key="2">
    <source>
        <dbReference type="Proteomes" id="UP000093712"/>
    </source>
</evidence>
<dbReference type="EMBL" id="LZME01000077">
    <property type="protein sequence ID" value="OBK85271.1"/>
    <property type="molecule type" value="Genomic_DNA"/>
</dbReference>
<dbReference type="PANTHER" id="PTHR35984">
    <property type="entry name" value="PERIPLASMIC SERINE PROTEASE"/>
    <property type="match status" value="1"/>
</dbReference>
<dbReference type="GO" id="GO:0016020">
    <property type="term" value="C:membrane"/>
    <property type="evidence" value="ECO:0007669"/>
    <property type="project" value="InterPro"/>
</dbReference>
<dbReference type="Pfam" id="PF01972">
    <property type="entry name" value="SDH_protease"/>
    <property type="match status" value="1"/>
</dbReference>
<gene>
    <name evidence="1" type="ORF">A5649_02695</name>
</gene>
<evidence type="ECO:0008006" key="3">
    <source>
        <dbReference type="Google" id="ProtNLM"/>
    </source>
</evidence>
<evidence type="ECO:0000313" key="1">
    <source>
        <dbReference type="EMBL" id="OBK85271.1"/>
    </source>
</evidence>
<dbReference type="Gene3D" id="3.90.226.10">
    <property type="entry name" value="2-enoyl-CoA Hydratase, Chain A, domain 1"/>
    <property type="match status" value="1"/>
</dbReference>
<dbReference type="RefSeq" id="WP_065040532.1">
    <property type="nucleotide sequence ID" value="NZ_LZME01000077.1"/>
</dbReference>
<organism evidence="1 2">
    <name type="scientific">Mycolicibacter heraklionensis</name>
    <dbReference type="NCBI Taxonomy" id="512402"/>
    <lineage>
        <taxon>Bacteria</taxon>
        <taxon>Bacillati</taxon>
        <taxon>Actinomycetota</taxon>
        <taxon>Actinomycetes</taxon>
        <taxon>Mycobacteriales</taxon>
        <taxon>Mycobacteriaceae</taxon>
        <taxon>Mycolicibacter</taxon>
    </lineage>
</organism>
<name>A0AA91EUR8_9MYCO</name>
<reference evidence="1 2" key="1">
    <citation type="submission" date="2016-06" db="EMBL/GenBank/DDBJ databases">
        <authorList>
            <person name="Sutton G."/>
            <person name="Brinkac L."/>
            <person name="Sanka R."/>
            <person name="Adams M."/>
            <person name="Lau E."/>
            <person name="Garcia-Basteiro A."/>
            <person name="Lopez-Varela E."/>
            <person name="Palencia S."/>
        </authorList>
    </citation>
    <scope>NUCLEOTIDE SEQUENCE [LARGE SCALE GENOMIC DNA]</scope>
    <source>
        <strain evidence="1 2">1211594.5</strain>
    </source>
</reference>
<proteinExistence type="predicted"/>
<dbReference type="SUPFAM" id="SSF52096">
    <property type="entry name" value="ClpP/crotonase"/>
    <property type="match status" value="1"/>
</dbReference>
<protein>
    <recommendedName>
        <fullName evidence="3">Serine protease</fullName>
    </recommendedName>
</protein>
<accession>A0AA91EUR8</accession>
<dbReference type="Proteomes" id="UP000093712">
    <property type="component" value="Unassembled WGS sequence"/>
</dbReference>
<dbReference type="AlphaFoldDB" id="A0AA91EUR8"/>